<evidence type="ECO:0000256" key="1">
    <source>
        <dbReference type="PROSITE-ProRule" id="PRU00235"/>
    </source>
</evidence>
<reference evidence="4 5" key="1">
    <citation type="submission" date="2024-02" db="EMBL/GenBank/DDBJ databases">
        <authorList>
            <person name="Chen Y."/>
            <person name="Shah S."/>
            <person name="Dougan E. K."/>
            <person name="Thang M."/>
            <person name="Chan C."/>
        </authorList>
    </citation>
    <scope>NUCLEOTIDE SEQUENCE [LARGE SCALE GENOMIC DNA]</scope>
</reference>
<keyword evidence="5" id="KW-1185">Reference proteome</keyword>
<dbReference type="InterPro" id="IPR011333">
    <property type="entry name" value="SKP1/BTB/POZ_sf"/>
</dbReference>
<dbReference type="Gene3D" id="3.30.710.10">
    <property type="entry name" value="Potassium Channel Kv1.1, Chain A"/>
    <property type="match status" value="1"/>
</dbReference>
<proteinExistence type="predicted"/>
<evidence type="ECO:0000313" key="4">
    <source>
        <dbReference type="EMBL" id="CAK9016247.1"/>
    </source>
</evidence>
<protein>
    <submittedName>
        <fullName evidence="4">Reticulocyte-binding protein 2 homolog a</fullName>
    </submittedName>
</protein>
<evidence type="ECO:0000259" key="3">
    <source>
        <dbReference type="Pfam" id="PF02214"/>
    </source>
</evidence>
<dbReference type="Gene3D" id="2.130.10.30">
    <property type="entry name" value="Regulator of chromosome condensation 1/beta-lactamase-inhibitor protein II"/>
    <property type="match status" value="1"/>
</dbReference>
<gene>
    <name evidence="4" type="ORF">SCF082_LOCUS13098</name>
</gene>
<comment type="caution">
    <text evidence="4">The sequence shown here is derived from an EMBL/GenBank/DDBJ whole genome shotgun (WGS) entry which is preliminary data.</text>
</comment>
<dbReference type="SUPFAM" id="SSF54695">
    <property type="entry name" value="POZ domain"/>
    <property type="match status" value="1"/>
</dbReference>
<evidence type="ECO:0000256" key="2">
    <source>
        <dbReference type="SAM" id="Coils"/>
    </source>
</evidence>
<keyword evidence="2" id="KW-0175">Coiled coil</keyword>
<dbReference type="Pfam" id="PF02214">
    <property type="entry name" value="BTB_2"/>
    <property type="match status" value="1"/>
</dbReference>
<dbReference type="InterPro" id="IPR003131">
    <property type="entry name" value="T1-type_BTB"/>
</dbReference>
<evidence type="ECO:0000313" key="5">
    <source>
        <dbReference type="Proteomes" id="UP001642464"/>
    </source>
</evidence>
<dbReference type="InterPro" id="IPR009091">
    <property type="entry name" value="RCC1/BLIP-II"/>
</dbReference>
<dbReference type="EMBL" id="CAXAMM010008069">
    <property type="protein sequence ID" value="CAK9016247.1"/>
    <property type="molecule type" value="Genomic_DNA"/>
</dbReference>
<organism evidence="4 5">
    <name type="scientific">Durusdinium trenchii</name>
    <dbReference type="NCBI Taxonomy" id="1381693"/>
    <lineage>
        <taxon>Eukaryota</taxon>
        <taxon>Sar</taxon>
        <taxon>Alveolata</taxon>
        <taxon>Dinophyceae</taxon>
        <taxon>Suessiales</taxon>
        <taxon>Symbiodiniaceae</taxon>
        <taxon>Durusdinium</taxon>
    </lineage>
</organism>
<dbReference type="Pfam" id="PF00415">
    <property type="entry name" value="RCC1"/>
    <property type="match status" value="1"/>
</dbReference>
<feature type="domain" description="Potassium channel tetramerisation-type BTB" evidence="3">
    <location>
        <begin position="82"/>
        <end position="164"/>
    </location>
</feature>
<dbReference type="InterPro" id="IPR000408">
    <property type="entry name" value="Reg_chr_condens"/>
</dbReference>
<dbReference type="PROSITE" id="PS50012">
    <property type="entry name" value="RCC1_3"/>
    <property type="match status" value="1"/>
</dbReference>
<feature type="repeat" description="RCC1" evidence="1">
    <location>
        <begin position="312"/>
        <end position="362"/>
    </location>
</feature>
<dbReference type="SUPFAM" id="SSF50985">
    <property type="entry name" value="RCC1/BLIP-II"/>
    <property type="match status" value="1"/>
</dbReference>
<name>A0ABP0JPB9_9DINO</name>
<feature type="coiled-coil region" evidence="2">
    <location>
        <begin position="533"/>
        <end position="709"/>
    </location>
</feature>
<accession>A0ABP0JPB9</accession>
<dbReference type="Proteomes" id="UP001642464">
    <property type="component" value="Unassembled WGS sequence"/>
</dbReference>
<sequence length="723" mass="81542">MVCGKGFPANEPELSTERIWIWLASPRFTLSSSQGLDLVAFTLCTDFRFALFKQDQFHLHSTILFPRTNEVSADDPPSELVRFRVDGEHFEILEQTLRAKGDTLLVTLLDDHWRTKTKEICVEGNKERFRYILDWYRYGSILLPWNISVAEMKRDCAFFQLPDDVQIRRESATISDGIGMLADVQKEVEEIRQAAEADIRQAEAKIIAMWIVQTILSQLASTLSTQKSEVEVDLEIGKDIRCASKPWRMSRCATLQQELRTGDTRDSTPCMEAAAQQAHSVGFGVLAVLDEERWANSTNIDNPQFSWLKGFGNCFTWGANSQGQLGDDDVEGRSAPNLVEDLLGAMRCAASSGSAALTKEGDVIVWGFATRAARPRRVALEGAVVAQIALSGAPWAEAVVKDLLLCVTISHELIFLPLFVAASRGQRGTPWIAHGDVLQVAASDSLVVALASPPPAEEPRLGGAIVTQPAVPARRPHVRVPELVSDAQLTAAKERLERQVEELRAEHFLELCGLRRAKNAADARALQMAAVHQQQLQSSRQEQEEEVQELRKELHLVREALSEEEAQKTARPSTRLTKRANAALRHLQSTRDEILEEQQELEMKDEELKSHVEHLESELGCSRERLERLSPAVSLAQQVLLEAQNEEQLHMEEARQVRRRGLEAECHASERQLEQQHLEVAQLSKRQELARLREQREELLRTVHAQRQRWELSLRDAWAQLDR</sequence>